<evidence type="ECO:0000256" key="5">
    <source>
        <dbReference type="ARBA" id="ARBA00022723"/>
    </source>
</evidence>
<keyword evidence="10" id="KW-1015">Disulfide bond</keyword>
<dbReference type="AlphaFoldDB" id="A0A1K1LLS5"/>
<organism evidence="13 14">
    <name type="scientific">Amycolatopsis australiensis</name>
    <dbReference type="NCBI Taxonomy" id="546364"/>
    <lineage>
        <taxon>Bacteria</taxon>
        <taxon>Bacillati</taxon>
        <taxon>Actinomycetota</taxon>
        <taxon>Actinomycetes</taxon>
        <taxon>Pseudonocardiales</taxon>
        <taxon>Pseudonocardiaceae</taxon>
        <taxon>Amycolatopsis</taxon>
    </lineage>
</organism>
<gene>
    <name evidence="13" type="ORF">SAMN04489730_0062</name>
</gene>
<evidence type="ECO:0000256" key="3">
    <source>
        <dbReference type="ARBA" id="ARBA00006597"/>
    </source>
</evidence>
<keyword evidence="9" id="KW-0238">DNA-binding</keyword>
<keyword evidence="14" id="KW-1185">Reference proteome</keyword>
<dbReference type="EMBL" id="FPJG01000001">
    <property type="protein sequence ID" value="SFW11826.1"/>
    <property type="molecule type" value="Genomic_DNA"/>
</dbReference>
<reference evidence="14" key="1">
    <citation type="submission" date="2016-11" db="EMBL/GenBank/DDBJ databases">
        <authorList>
            <person name="Varghese N."/>
            <person name="Submissions S."/>
        </authorList>
    </citation>
    <scope>NUCLEOTIDE SEQUENCE [LARGE SCALE GENOMIC DNA]</scope>
    <source>
        <strain evidence="14">DSM 44671</strain>
    </source>
</reference>
<keyword evidence="5" id="KW-0479">Metal-binding</keyword>
<dbReference type="GO" id="GO:0047134">
    <property type="term" value="F:protein-disulfide reductase [NAD(P)H] activity"/>
    <property type="evidence" value="ECO:0007669"/>
    <property type="project" value="TreeGrafter"/>
</dbReference>
<evidence type="ECO:0000259" key="12">
    <source>
        <dbReference type="PROSITE" id="PS51674"/>
    </source>
</evidence>
<proteinExistence type="inferred from homology"/>
<feature type="domain" description="4Fe-4S Wbl-type" evidence="12">
    <location>
        <begin position="31"/>
        <end position="96"/>
    </location>
</feature>
<dbReference type="PANTHER" id="PTHR38839">
    <property type="entry name" value="TRANSCRIPTIONAL REGULATOR WHID-RELATED"/>
    <property type="match status" value="1"/>
</dbReference>
<evidence type="ECO:0000256" key="2">
    <source>
        <dbReference type="ARBA" id="ARBA00004496"/>
    </source>
</evidence>
<evidence type="ECO:0000256" key="11">
    <source>
        <dbReference type="ARBA" id="ARBA00023163"/>
    </source>
</evidence>
<name>A0A1K1LLS5_9PSEU</name>
<sequence>MGRVTSTIHTPGEGYHFDRRVIRWSWRELAACATTLDRDQAEGFFPLANNLAVEARAKQVCTRCPVRGECLADALLGRHTYEIGVRGGLSATERAELTDEQREALIAPYATAAPGSEE</sequence>
<evidence type="ECO:0000256" key="1">
    <source>
        <dbReference type="ARBA" id="ARBA00001966"/>
    </source>
</evidence>
<comment type="subcellular location">
    <subcellularLocation>
        <location evidence="2">Cytoplasm</location>
    </subcellularLocation>
</comment>
<dbReference type="STRING" id="546364.SAMN04489730_0062"/>
<evidence type="ECO:0000256" key="9">
    <source>
        <dbReference type="ARBA" id="ARBA00023125"/>
    </source>
</evidence>
<evidence type="ECO:0000256" key="4">
    <source>
        <dbReference type="ARBA" id="ARBA00022485"/>
    </source>
</evidence>
<evidence type="ECO:0000256" key="7">
    <source>
        <dbReference type="ARBA" id="ARBA00023014"/>
    </source>
</evidence>
<keyword evidence="8" id="KW-0805">Transcription regulation</keyword>
<evidence type="ECO:0000313" key="14">
    <source>
        <dbReference type="Proteomes" id="UP000182740"/>
    </source>
</evidence>
<evidence type="ECO:0000313" key="13">
    <source>
        <dbReference type="EMBL" id="SFW11826.1"/>
    </source>
</evidence>
<accession>A0A1K1LLS5</accession>
<dbReference type="GO" id="GO:0003677">
    <property type="term" value="F:DNA binding"/>
    <property type="evidence" value="ECO:0007669"/>
    <property type="project" value="UniProtKB-KW"/>
</dbReference>
<dbReference type="InterPro" id="IPR003482">
    <property type="entry name" value="Whib"/>
</dbReference>
<dbReference type="GO" id="GO:0005737">
    <property type="term" value="C:cytoplasm"/>
    <property type="evidence" value="ECO:0007669"/>
    <property type="project" value="UniProtKB-SubCell"/>
</dbReference>
<evidence type="ECO:0000256" key="10">
    <source>
        <dbReference type="ARBA" id="ARBA00023157"/>
    </source>
</evidence>
<keyword evidence="7" id="KW-0411">Iron-sulfur</keyword>
<dbReference type="GO" id="GO:0045892">
    <property type="term" value="P:negative regulation of DNA-templated transcription"/>
    <property type="evidence" value="ECO:0007669"/>
    <property type="project" value="TreeGrafter"/>
</dbReference>
<dbReference type="GO" id="GO:0051539">
    <property type="term" value="F:4 iron, 4 sulfur cluster binding"/>
    <property type="evidence" value="ECO:0007669"/>
    <property type="project" value="UniProtKB-KW"/>
</dbReference>
<keyword evidence="11" id="KW-0804">Transcription</keyword>
<evidence type="ECO:0000256" key="8">
    <source>
        <dbReference type="ARBA" id="ARBA00023015"/>
    </source>
</evidence>
<dbReference type="Proteomes" id="UP000182740">
    <property type="component" value="Unassembled WGS sequence"/>
</dbReference>
<evidence type="ECO:0000256" key="6">
    <source>
        <dbReference type="ARBA" id="ARBA00023004"/>
    </source>
</evidence>
<dbReference type="Pfam" id="PF02467">
    <property type="entry name" value="Whib"/>
    <property type="match status" value="1"/>
</dbReference>
<dbReference type="GO" id="GO:0045454">
    <property type="term" value="P:cell redox homeostasis"/>
    <property type="evidence" value="ECO:0007669"/>
    <property type="project" value="TreeGrafter"/>
</dbReference>
<dbReference type="InterPro" id="IPR034768">
    <property type="entry name" value="4FE4S_WBL"/>
</dbReference>
<keyword evidence="6" id="KW-0408">Iron</keyword>
<comment type="cofactor">
    <cofactor evidence="1">
        <name>[4Fe-4S] cluster</name>
        <dbReference type="ChEBI" id="CHEBI:49883"/>
    </cofactor>
</comment>
<dbReference type="GO" id="GO:0046872">
    <property type="term" value="F:metal ion binding"/>
    <property type="evidence" value="ECO:0007669"/>
    <property type="project" value="UniProtKB-KW"/>
</dbReference>
<keyword evidence="4" id="KW-0004">4Fe-4S</keyword>
<comment type="similarity">
    <text evidence="3">Belongs to the WhiB family.</text>
</comment>
<dbReference type="PROSITE" id="PS51674">
    <property type="entry name" value="4FE4S_WBL"/>
    <property type="match status" value="1"/>
</dbReference>
<protein>
    <submittedName>
        <fullName evidence="13">Transcription factor WhiB</fullName>
    </submittedName>
</protein>